<protein>
    <submittedName>
        <fullName evidence="1">Uncharacterized protein</fullName>
    </submittedName>
</protein>
<dbReference type="EMBL" id="APOI01000014">
    <property type="protein sequence ID" value="ENU24160.1"/>
    <property type="molecule type" value="Genomic_DNA"/>
</dbReference>
<name>A0ABP2TPI4_9GAMM</name>
<gene>
    <name evidence="1" type="ORF">F993_01476</name>
</gene>
<comment type="caution">
    <text evidence="1">The sequence shown here is derived from an EMBL/GenBank/DDBJ whole genome shotgun (WGS) entry which is preliminary data.</text>
</comment>
<evidence type="ECO:0000313" key="1">
    <source>
        <dbReference type="EMBL" id="ENU24160.1"/>
    </source>
</evidence>
<sequence length="142" mass="15770">MSDKVFLNAFNKSISVAERKKMNIQEIENIFSLINTEISTGTSGKFSINLKKSIIPTLGIFLSSLAKSSGNEFKEEYFLEVKNNVTGDSFNMADIKYGDQGYPIQLFFKNNSLTSNSKESLVNDLSDILGSAAFGEELEKIM</sequence>
<organism evidence="1 2">
    <name type="scientific">Acinetobacter proteolyticus</name>
    <dbReference type="NCBI Taxonomy" id="1776741"/>
    <lineage>
        <taxon>Bacteria</taxon>
        <taxon>Pseudomonadati</taxon>
        <taxon>Pseudomonadota</taxon>
        <taxon>Gammaproteobacteria</taxon>
        <taxon>Moraxellales</taxon>
        <taxon>Moraxellaceae</taxon>
        <taxon>Acinetobacter</taxon>
    </lineage>
</organism>
<proteinExistence type="predicted"/>
<reference evidence="1 2" key="1">
    <citation type="submission" date="2013-02" db="EMBL/GenBank/DDBJ databases">
        <title>The Genome Sequence of Acinetobacter sp. NIPH 809.</title>
        <authorList>
            <consortium name="The Broad Institute Genome Sequencing Platform"/>
            <consortium name="The Broad Institute Genome Sequencing Center for Infectious Disease"/>
            <person name="Cerqueira G."/>
            <person name="Feldgarden M."/>
            <person name="Courvalin P."/>
            <person name="Perichon B."/>
            <person name="Grillot-Courvalin C."/>
            <person name="Clermont D."/>
            <person name="Rocha E."/>
            <person name="Yoon E.-J."/>
            <person name="Nemec A."/>
            <person name="Walker B."/>
            <person name="Young S.K."/>
            <person name="Zeng Q."/>
            <person name="Gargeya S."/>
            <person name="Fitzgerald M."/>
            <person name="Haas B."/>
            <person name="Abouelleil A."/>
            <person name="Alvarado L."/>
            <person name="Arachchi H.M."/>
            <person name="Berlin A.M."/>
            <person name="Chapman S.B."/>
            <person name="Dewar J."/>
            <person name="Goldberg J."/>
            <person name="Griggs A."/>
            <person name="Gujja S."/>
            <person name="Hansen M."/>
            <person name="Howarth C."/>
            <person name="Imamovic A."/>
            <person name="Larimer J."/>
            <person name="McCowan C."/>
            <person name="Murphy C."/>
            <person name="Neiman D."/>
            <person name="Pearson M."/>
            <person name="Priest M."/>
            <person name="Roberts A."/>
            <person name="Saif S."/>
            <person name="Shea T."/>
            <person name="Sisk P."/>
            <person name="Sykes S."/>
            <person name="Wortman J."/>
            <person name="Nusbaum C."/>
            <person name="Birren B."/>
        </authorList>
    </citation>
    <scope>NUCLEOTIDE SEQUENCE [LARGE SCALE GENOMIC DNA]</scope>
    <source>
        <strain evidence="1 2">NIPH 809</strain>
    </source>
</reference>
<evidence type="ECO:0000313" key="2">
    <source>
        <dbReference type="Proteomes" id="UP000013034"/>
    </source>
</evidence>
<dbReference type="RefSeq" id="WP_004653605.1">
    <property type="nucleotide sequence ID" value="NZ_KB849179.1"/>
</dbReference>
<keyword evidence="2" id="KW-1185">Reference proteome</keyword>
<accession>A0ABP2TPI4</accession>
<dbReference type="Proteomes" id="UP000013034">
    <property type="component" value="Unassembled WGS sequence"/>
</dbReference>